<dbReference type="Proteomes" id="UP001163203">
    <property type="component" value="Chromosome"/>
</dbReference>
<dbReference type="RefSeq" id="WP_268754227.1">
    <property type="nucleotide sequence ID" value="NZ_CP113836.1"/>
</dbReference>
<proteinExistence type="predicted"/>
<dbReference type="EMBL" id="CP113836">
    <property type="protein sequence ID" value="WAL63983.1"/>
    <property type="molecule type" value="Genomic_DNA"/>
</dbReference>
<evidence type="ECO:0000313" key="1">
    <source>
        <dbReference type="EMBL" id="WAL63983.1"/>
    </source>
</evidence>
<accession>A0ABY7AZG2</accession>
<name>A0ABY7AZG2_9PSEU</name>
<sequence>MTVTSARPQPDGWQDWLLWARACAEHQPDKPMHQEAVDMLTADGGNLLGGLPSRIRATTL</sequence>
<evidence type="ECO:0000313" key="2">
    <source>
        <dbReference type="Proteomes" id="UP001163203"/>
    </source>
</evidence>
<organism evidence="1 2">
    <name type="scientific">Amycolatopsis cynarae</name>
    <dbReference type="NCBI Taxonomy" id="2995223"/>
    <lineage>
        <taxon>Bacteria</taxon>
        <taxon>Bacillati</taxon>
        <taxon>Actinomycetota</taxon>
        <taxon>Actinomycetes</taxon>
        <taxon>Pseudonocardiales</taxon>
        <taxon>Pseudonocardiaceae</taxon>
        <taxon>Amycolatopsis</taxon>
    </lineage>
</organism>
<gene>
    <name evidence="1" type="ORF">ORV05_23700</name>
</gene>
<reference evidence="1" key="1">
    <citation type="submission" date="2022-11" db="EMBL/GenBank/DDBJ databases">
        <authorList>
            <person name="Mo P."/>
        </authorList>
    </citation>
    <scope>NUCLEOTIDE SEQUENCE</scope>
    <source>
        <strain evidence="1">HUAS 11-8</strain>
    </source>
</reference>
<keyword evidence="2" id="KW-1185">Reference proteome</keyword>
<protein>
    <submittedName>
        <fullName evidence="1">Uncharacterized protein</fullName>
    </submittedName>
</protein>